<dbReference type="InterPro" id="IPR036390">
    <property type="entry name" value="WH_DNA-bd_sf"/>
</dbReference>
<dbReference type="GO" id="GO:0003677">
    <property type="term" value="F:DNA binding"/>
    <property type="evidence" value="ECO:0007669"/>
    <property type="project" value="UniProtKB-KW"/>
</dbReference>
<dbReference type="PANTHER" id="PTHR33154">
    <property type="entry name" value="TRANSCRIPTIONAL REGULATOR, ARSR FAMILY"/>
    <property type="match status" value="1"/>
</dbReference>
<dbReference type="Proteomes" id="UP000503820">
    <property type="component" value="Unassembled WGS sequence"/>
</dbReference>
<accession>A0A7J0BTJ2</accession>
<keyword evidence="2" id="KW-0238">DNA-binding</keyword>
<keyword evidence="1" id="KW-0805">Transcription regulation</keyword>
<dbReference type="AlphaFoldDB" id="A0A7J0BTJ2"/>
<evidence type="ECO:0000256" key="3">
    <source>
        <dbReference type="ARBA" id="ARBA00023163"/>
    </source>
</evidence>
<dbReference type="NCBIfam" id="NF033788">
    <property type="entry name" value="HTH_metalloreg"/>
    <property type="match status" value="1"/>
</dbReference>
<keyword evidence="3" id="KW-0804">Transcription</keyword>
<dbReference type="Gene3D" id="1.10.10.10">
    <property type="entry name" value="Winged helix-like DNA-binding domain superfamily/Winged helix DNA-binding domain"/>
    <property type="match status" value="1"/>
</dbReference>
<evidence type="ECO:0000313" key="6">
    <source>
        <dbReference type="Proteomes" id="UP000503820"/>
    </source>
</evidence>
<evidence type="ECO:0000313" key="5">
    <source>
        <dbReference type="EMBL" id="GFM36472.1"/>
    </source>
</evidence>
<reference evidence="5 6" key="1">
    <citation type="submission" date="2020-05" db="EMBL/GenBank/DDBJ databases">
        <title>Draft genome sequence of Desulfovibrio psychrotolerans JS1T.</title>
        <authorList>
            <person name="Ueno A."/>
            <person name="Tamazawa S."/>
            <person name="Tamamura S."/>
            <person name="Murakami T."/>
            <person name="Kiyama T."/>
            <person name="Inomata H."/>
            <person name="Amano Y."/>
            <person name="Miyakawa K."/>
            <person name="Tamaki H."/>
            <person name="Naganuma T."/>
            <person name="Kaneko K."/>
        </authorList>
    </citation>
    <scope>NUCLEOTIDE SEQUENCE [LARGE SCALE GENOMIC DNA]</scope>
    <source>
        <strain evidence="5 6">JS1</strain>
    </source>
</reference>
<dbReference type="PANTHER" id="PTHR33154:SF18">
    <property type="entry name" value="ARSENICAL RESISTANCE OPERON REPRESSOR"/>
    <property type="match status" value="1"/>
</dbReference>
<proteinExistence type="predicted"/>
<protein>
    <submittedName>
        <fullName evidence="5">Transcriptional regulator</fullName>
    </submittedName>
</protein>
<dbReference type="SMART" id="SM00418">
    <property type="entry name" value="HTH_ARSR"/>
    <property type="match status" value="1"/>
</dbReference>
<sequence>METLADHLKALSDPTRLRITRLLCHGELCICDLMAALDMPQSTISRHISYLKKSGWVRGRRSKKWVYYSLTEPEHPVQAKVLATLREALPAMQESRGDYARLRRHLTAKLASRCG</sequence>
<evidence type="ECO:0000256" key="1">
    <source>
        <dbReference type="ARBA" id="ARBA00023015"/>
    </source>
</evidence>
<dbReference type="InterPro" id="IPR051081">
    <property type="entry name" value="HTH_MetalResp_TranReg"/>
</dbReference>
<organism evidence="5 6">
    <name type="scientific">Desulfovibrio psychrotolerans</name>
    <dbReference type="NCBI Taxonomy" id="415242"/>
    <lineage>
        <taxon>Bacteria</taxon>
        <taxon>Pseudomonadati</taxon>
        <taxon>Thermodesulfobacteriota</taxon>
        <taxon>Desulfovibrionia</taxon>
        <taxon>Desulfovibrionales</taxon>
        <taxon>Desulfovibrionaceae</taxon>
        <taxon>Desulfovibrio</taxon>
    </lineage>
</organism>
<dbReference type="GO" id="GO:0003700">
    <property type="term" value="F:DNA-binding transcription factor activity"/>
    <property type="evidence" value="ECO:0007669"/>
    <property type="project" value="InterPro"/>
</dbReference>
<feature type="domain" description="HTH arsR-type" evidence="4">
    <location>
        <begin position="1"/>
        <end position="96"/>
    </location>
</feature>
<dbReference type="EMBL" id="BLVP01000006">
    <property type="protein sequence ID" value="GFM36472.1"/>
    <property type="molecule type" value="Genomic_DNA"/>
</dbReference>
<dbReference type="InterPro" id="IPR001845">
    <property type="entry name" value="HTH_ArsR_DNA-bd_dom"/>
</dbReference>
<gene>
    <name evidence="5" type="ORF">DSM19430T_11560</name>
</gene>
<dbReference type="RefSeq" id="WP_174409146.1">
    <property type="nucleotide sequence ID" value="NZ_BLVP01000006.1"/>
</dbReference>
<dbReference type="InterPro" id="IPR011991">
    <property type="entry name" value="ArsR-like_HTH"/>
</dbReference>
<evidence type="ECO:0000259" key="4">
    <source>
        <dbReference type="PROSITE" id="PS50987"/>
    </source>
</evidence>
<dbReference type="SUPFAM" id="SSF46785">
    <property type="entry name" value="Winged helix' DNA-binding domain"/>
    <property type="match status" value="1"/>
</dbReference>
<dbReference type="Pfam" id="PF01022">
    <property type="entry name" value="HTH_5"/>
    <property type="match status" value="1"/>
</dbReference>
<dbReference type="InterPro" id="IPR036388">
    <property type="entry name" value="WH-like_DNA-bd_sf"/>
</dbReference>
<dbReference type="PROSITE" id="PS50987">
    <property type="entry name" value="HTH_ARSR_2"/>
    <property type="match status" value="1"/>
</dbReference>
<keyword evidence="6" id="KW-1185">Reference proteome</keyword>
<comment type="caution">
    <text evidence="5">The sequence shown here is derived from an EMBL/GenBank/DDBJ whole genome shotgun (WGS) entry which is preliminary data.</text>
</comment>
<evidence type="ECO:0000256" key="2">
    <source>
        <dbReference type="ARBA" id="ARBA00023125"/>
    </source>
</evidence>
<name>A0A7J0BTJ2_9BACT</name>
<dbReference type="CDD" id="cd00090">
    <property type="entry name" value="HTH_ARSR"/>
    <property type="match status" value="1"/>
</dbReference>
<dbReference type="PRINTS" id="PR00778">
    <property type="entry name" value="HTHARSR"/>
</dbReference>